<protein>
    <submittedName>
        <fullName evidence="2">JM92</fullName>
    </submittedName>
</protein>
<proteinExistence type="predicted"/>
<dbReference type="Proteomes" id="UP000133219">
    <property type="component" value="Segment"/>
</dbReference>
<evidence type="ECO:0000313" key="3">
    <source>
        <dbReference type="EMBL" id="AEW87787.1"/>
    </source>
</evidence>
<feature type="region of interest" description="Disordered" evidence="1">
    <location>
        <begin position="1"/>
        <end position="68"/>
    </location>
</feature>
<sequence>MSGSVYSRRPRPKRVEHSEIPRTTRQHPPDIVGQNQVHRRGHASRNPPAQLPPHSKPDRTRDQPRRKGVGVVRVIILKHGIILKLFIFNKTIQININHQPGHLVLFCLARYYPPPPTGASVVESPDGRGWRTLRYLPAHY</sequence>
<dbReference type="RefSeq" id="YP_238395.1">
    <property type="nucleotide sequence ID" value="NC_007016.1"/>
</dbReference>
<dbReference type="Proteomes" id="UP000124292">
    <property type="component" value="Genome"/>
</dbReference>
<evidence type="ECO:0000313" key="4">
    <source>
        <dbReference type="Proteomes" id="UP000124292"/>
    </source>
</evidence>
<dbReference type="EMBL" id="JN885136">
    <property type="protein sequence ID" value="AEW87617.1"/>
    <property type="molecule type" value="Genomic_DNA"/>
</dbReference>
<dbReference type="GeneID" id="3416444"/>
<feature type="compositionally biased region" description="Basic and acidic residues" evidence="1">
    <location>
        <begin position="13"/>
        <end position="22"/>
    </location>
</feature>
<name>G9JMA0_9GAMA</name>
<organism evidence="2 5">
    <name type="scientific">Macaca fuscata rhadinovirus</name>
    <dbReference type="NCBI Taxonomy" id="272551"/>
    <lineage>
        <taxon>Viruses</taxon>
        <taxon>Duplodnaviria</taxon>
        <taxon>Heunggongvirae</taxon>
        <taxon>Peploviricota</taxon>
        <taxon>Herviviricetes</taxon>
        <taxon>Herpesvirales</taxon>
        <taxon>Orthoherpesviridae</taxon>
        <taxon>Gammaherpesvirinae</taxon>
        <taxon>Rhadinovirus</taxon>
        <taxon>Rhadinovirus macacinegamma11</taxon>
        <taxon>macacine gammaherpesvirus 11</taxon>
    </lineage>
</organism>
<dbReference type="EMBL" id="JN885137">
    <property type="protein sequence ID" value="AEW87787.1"/>
    <property type="molecule type" value="Genomic_DNA"/>
</dbReference>
<feature type="compositionally biased region" description="Basic and acidic residues" evidence="1">
    <location>
        <begin position="55"/>
        <end position="65"/>
    </location>
</feature>
<reference evidence="4 5" key="1">
    <citation type="journal article" date="2013" name="J. Virol.">
        <title>Genomic characterization of Japanese macaque rhadinovirus, a novel herpesvirus isolated from a nonhuman primate with a spontaneous inflammatory demyelinating disease.</title>
        <authorList>
            <person name="Estep R.D."/>
            <person name="Hansen S.G."/>
            <person name="Rogers K.S."/>
            <person name="Axthelm M.K."/>
            <person name="Wong S.W."/>
        </authorList>
    </citation>
    <scope>NUCLEOTIDE SEQUENCE [LARGE SCALE GENOMIC DNA]</scope>
    <source>
        <strain evidence="3">12E2</strain>
        <strain evidence="2">3A1</strain>
    </source>
</reference>
<evidence type="ECO:0000256" key="1">
    <source>
        <dbReference type="SAM" id="MobiDB-lite"/>
    </source>
</evidence>
<evidence type="ECO:0000313" key="5">
    <source>
        <dbReference type="Proteomes" id="UP000133219"/>
    </source>
</evidence>
<accession>G9JMA0</accession>
<dbReference type="KEGG" id="vg:3416444"/>
<evidence type="ECO:0000313" key="2">
    <source>
        <dbReference type="EMBL" id="AEW87617.1"/>
    </source>
</evidence>
<gene>
    <name evidence="2" type="ORF">JM92</name>
</gene>